<dbReference type="PRINTS" id="PR01300">
    <property type="entry name" value="PYOCINKILLER"/>
</dbReference>
<keyword evidence="3" id="KW-0540">Nuclease</keyword>
<dbReference type="InterPro" id="IPR037146">
    <property type="entry name" value="Colicin/pyocin_DNase_dom_sf"/>
</dbReference>
<reference evidence="8 9" key="1">
    <citation type="submission" date="2018-08" db="EMBL/GenBank/DDBJ databases">
        <title>Recombination of ecologically and evolutionarily significant loci maintains genetic cohesion in the Pseudomonas syringae species complex.</title>
        <authorList>
            <person name="Dillon M."/>
            <person name="Thakur S."/>
            <person name="Almeida R.N.D."/>
            <person name="Weir B.S."/>
            <person name="Guttman D.S."/>
        </authorList>
    </citation>
    <scope>NUCLEOTIDE SEQUENCE [LARGE SCALE GENOMIC DNA]</scope>
    <source>
        <strain evidence="8 9">ICMP 16926</strain>
    </source>
</reference>
<sequence>MICPQGIRRLLDPRLCIAPSARIPGKTDWSITQRKKPAPVRAPVFYHAQIACSRRGVISRPDHHKAWPRTLSTASSIPFPIATRIADQLRGKSFSSFGAFRKVFWISLANDSELSQQFSSPNLSSMAKRLGPPAAPKSEHAGKRIAFELHHVELIKNGGAVYDADNLRAVTPRRHIVSNGI</sequence>
<keyword evidence="2" id="KW-0929">Antimicrobial</keyword>
<organism evidence="8 9">
    <name type="scientific">Pseudomonas syringae pv. solidagae</name>
    <dbReference type="NCBI Taxonomy" id="264458"/>
    <lineage>
        <taxon>Bacteria</taxon>
        <taxon>Pseudomonadati</taxon>
        <taxon>Pseudomonadota</taxon>
        <taxon>Gammaproteobacteria</taxon>
        <taxon>Pseudomonadales</taxon>
        <taxon>Pseudomonadaceae</taxon>
        <taxon>Pseudomonas</taxon>
        <taxon>Pseudomonas syringae</taxon>
    </lineage>
</organism>
<accession>A0A0P9ZUN8</accession>
<dbReference type="GO" id="GO:0005102">
    <property type="term" value="F:signaling receptor binding"/>
    <property type="evidence" value="ECO:0007669"/>
    <property type="project" value="InterPro"/>
</dbReference>
<comment type="caution">
    <text evidence="8">The sequence shown here is derived from an EMBL/GenBank/DDBJ whole genome shotgun (WGS) entry which is preliminary data.</text>
</comment>
<dbReference type="GO" id="GO:0016787">
    <property type="term" value="F:hydrolase activity"/>
    <property type="evidence" value="ECO:0007669"/>
    <property type="project" value="UniProtKB-KW"/>
</dbReference>
<dbReference type="InterPro" id="IPR003060">
    <property type="entry name" value="Pyocin_killer"/>
</dbReference>
<keyword evidence="6" id="KW-0044">Antibiotic</keyword>
<evidence type="ECO:0000256" key="1">
    <source>
        <dbReference type="ARBA" id="ARBA00006811"/>
    </source>
</evidence>
<keyword evidence="4" id="KW-0255">Endonuclease</keyword>
<evidence type="ECO:0000256" key="2">
    <source>
        <dbReference type="ARBA" id="ARBA00022529"/>
    </source>
</evidence>
<dbReference type="Gene3D" id="3.90.540.10">
    <property type="entry name" value="Colicin/pyocin, DNase domain"/>
    <property type="match status" value="1"/>
</dbReference>
<dbReference type="GO" id="GO:0019835">
    <property type="term" value="P:cytolysis"/>
    <property type="evidence" value="ECO:0007669"/>
    <property type="project" value="InterPro"/>
</dbReference>
<evidence type="ECO:0000256" key="4">
    <source>
        <dbReference type="ARBA" id="ARBA00022759"/>
    </source>
</evidence>
<protein>
    <submittedName>
        <fullName evidence="8">Colicin</fullName>
    </submittedName>
</protein>
<dbReference type="SUPFAM" id="SSF54060">
    <property type="entry name" value="His-Me finger endonucleases"/>
    <property type="match status" value="1"/>
</dbReference>
<dbReference type="EMBL" id="RBTH01000068">
    <property type="protein sequence ID" value="RMT49805.1"/>
    <property type="molecule type" value="Genomic_DNA"/>
</dbReference>
<proteinExistence type="inferred from homology"/>
<dbReference type="Pfam" id="PF21431">
    <property type="entry name" value="Col-Pyo_DNase"/>
    <property type="match status" value="1"/>
</dbReference>
<dbReference type="GO" id="GO:0042742">
    <property type="term" value="P:defense response to bacterium"/>
    <property type="evidence" value="ECO:0007669"/>
    <property type="project" value="UniProtKB-KW"/>
</dbReference>
<keyword evidence="7" id="KW-0078">Bacteriocin</keyword>
<evidence type="ECO:0000256" key="3">
    <source>
        <dbReference type="ARBA" id="ARBA00022722"/>
    </source>
</evidence>
<dbReference type="AlphaFoldDB" id="A0A0P9ZUN8"/>
<evidence type="ECO:0000256" key="6">
    <source>
        <dbReference type="ARBA" id="ARBA00023022"/>
    </source>
</evidence>
<evidence type="ECO:0000256" key="5">
    <source>
        <dbReference type="ARBA" id="ARBA00022801"/>
    </source>
</evidence>
<dbReference type="InterPro" id="IPR044925">
    <property type="entry name" value="His-Me_finger_sf"/>
</dbReference>
<evidence type="ECO:0000313" key="8">
    <source>
        <dbReference type="EMBL" id="RMT49805.1"/>
    </source>
</evidence>
<name>A0A0P9ZUN8_PSESX</name>
<dbReference type="GO" id="GO:0031640">
    <property type="term" value="P:killing of cells of another organism"/>
    <property type="evidence" value="ECO:0007669"/>
    <property type="project" value="UniProtKB-KW"/>
</dbReference>
<dbReference type="GO" id="GO:0004519">
    <property type="term" value="F:endonuclease activity"/>
    <property type="evidence" value="ECO:0007669"/>
    <property type="project" value="UniProtKB-KW"/>
</dbReference>
<comment type="similarity">
    <text evidence="1">Belongs to the colicin/pyosin nuclease family.</text>
</comment>
<dbReference type="Proteomes" id="UP000268096">
    <property type="component" value="Unassembled WGS sequence"/>
</dbReference>
<evidence type="ECO:0000256" key="7">
    <source>
        <dbReference type="ARBA" id="ARBA00023048"/>
    </source>
</evidence>
<keyword evidence="5" id="KW-0378">Hydrolase</keyword>
<evidence type="ECO:0000313" key="9">
    <source>
        <dbReference type="Proteomes" id="UP000268096"/>
    </source>
</evidence>
<gene>
    <name evidence="8" type="ORF">ALP48_03513</name>
</gene>